<gene>
    <name evidence="2" type="ORF">Cvel_11741</name>
</gene>
<dbReference type="EMBL" id="CDMZ01005525">
    <property type="protein sequence ID" value="CEM53128.1"/>
    <property type="molecule type" value="Genomic_DNA"/>
</dbReference>
<dbReference type="AlphaFoldDB" id="A0A0G4I7S6"/>
<accession>A0A0G4I7S6</accession>
<organism evidence="2">
    <name type="scientific">Chromera velia CCMP2878</name>
    <dbReference type="NCBI Taxonomy" id="1169474"/>
    <lineage>
        <taxon>Eukaryota</taxon>
        <taxon>Sar</taxon>
        <taxon>Alveolata</taxon>
        <taxon>Colpodellida</taxon>
        <taxon>Chromeraceae</taxon>
        <taxon>Chromera</taxon>
    </lineage>
</organism>
<proteinExistence type="predicted"/>
<name>A0A0G4I7S6_9ALVE</name>
<reference evidence="2" key="1">
    <citation type="submission" date="2014-11" db="EMBL/GenBank/DDBJ databases">
        <authorList>
            <person name="Otto D Thomas"/>
            <person name="Naeem Raeece"/>
        </authorList>
    </citation>
    <scope>NUCLEOTIDE SEQUENCE</scope>
</reference>
<protein>
    <submittedName>
        <fullName evidence="2">Uncharacterized protein</fullName>
    </submittedName>
</protein>
<feature type="region of interest" description="Disordered" evidence="1">
    <location>
        <begin position="1"/>
        <end position="65"/>
    </location>
</feature>
<evidence type="ECO:0000313" key="2">
    <source>
        <dbReference type="EMBL" id="CEM53128.1"/>
    </source>
</evidence>
<feature type="compositionally biased region" description="Basic residues" evidence="1">
    <location>
        <begin position="35"/>
        <end position="47"/>
    </location>
</feature>
<feature type="compositionally biased region" description="Polar residues" evidence="1">
    <location>
        <begin position="51"/>
        <end position="63"/>
    </location>
</feature>
<dbReference type="PhylomeDB" id="A0A0G4I7S6"/>
<sequence>MGVGVGKDCRLQRKRTTSQENLDGGVGELGEKSRSKFCKSCSHKGRRQEKNPSLCSSPASPQVRQPLATIRRATRKLQTLQAVTAPAGPATFPGSGVYRVNKDPSSWFVVPLGVSFRNLCRVAGLVYSEGARMRQVLDQVAVEGGARDLEYEVVSRFSFREFPVALVKGGDGQRLRVLHGRAGPIVGLVGLEGCENVDLLRQRVQHLEQHAPVGIVTGVCVQNVPDDTSTPYGDLRWTPIGFFGLQEIAPEIMEEGPGWESGVDRLSGVGRRVEIQRSASV</sequence>
<dbReference type="VEuPathDB" id="CryptoDB:Cvel_11741"/>
<evidence type="ECO:0000256" key="1">
    <source>
        <dbReference type="SAM" id="MobiDB-lite"/>
    </source>
</evidence>